<name>A0A4U1BGW7_9GAMM</name>
<proteinExistence type="predicted"/>
<keyword evidence="3" id="KW-1185">Reference proteome</keyword>
<organism evidence="2 3">
    <name type="scientific">Ferrimonas sediminicola</name>
    <dbReference type="NCBI Taxonomy" id="2569538"/>
    <lineage>
        <taxon>Bacteria</taxon>
        <taxon>Pseudomonadati</taxon>
        <taxon>Pseudomonadota</taxon>
        <taxon>Gammaproteobacteria</taxon>
        <taxon>Alteromonadales</taxon>
        <taxon>Ferrimonadaceae</taxon>
        <taxon>Ferrimonas</taxon>
    </lineage>
</organism>
<dbReference type="PANTHER" id="PTHR30087:SF0">
    <property type="entry name" value="INNER MEMBRANE PROTEIN"/>
    <property type="match status" value="1"/>
</dbReference>
<feature type="domain" description="DUF1722" evidence="1">
    <location>
        <begin position="193"/>
        <end position="308"/>
    </location>
</feature>
<protein>
    <submittedName>
        <fullName evidence="2">DUF1722 domain-containing protein</fullName>
    </submittedName>
</protein>
<dbReference type="Pfam" id="PF04463">
    <property type="entry name" value="2-thiour_desulf"/>
    <property type="match status" value="1"/>
</dbReference>
<dbReference type="PANTHER" id="PTHR30087">
    <property type="entry name" value="INNER MEMBRANE PROTEIN"/>
    <property type="match status" value="1"/>
</dbReference>
<dbReference type="Proteomes" id="UP000305674">
    <property type="component" value="Unassembled WGS sequence"/>
</dbReference>
<dbReference type="RefSeq" id="WP_136852106.1">
    <property type="nucleotide sequence ID" value="NZ_SWCI01000002.1"/>
</dbReference>
<dbReference type="EMBL" id="SWCI01000002">
    <property type="protein sequence ID" value="TKB50592.1"/>
    <property type="molecule type" value="Genomic_DNA"/>
</dbReference>
<dbReference type="PIRSF" id="PIRSF037004">
    <property type="entry name" value="UCP037004"/>
    <property type="match status" value="1"/>
</dbReference>
<evidence type="ECO:0000313" key="3">
    <source>
        <dbReference type="Proteomes" id="UP000305674"/>
    </source>
</evidence>
<gene>
    <name evidence="2" type="ORF">FCL40_05425</name>
</gene>
<dbReference type="AlphaFoldDB" id="A0A4U1BGW7"/>
<dbReference type="InterPro" id="IPR007553">
    <property type="entry name" value="2-thiour_desulf"/>
</dbReference>
<dbReference type="OrthoDB" id="495783at2"/>
<evidence type="ECO:0000259" key="1">
    <source>
        <dbReference type="Pfam" id="PF08349"/>
    </source>
</evidence>
<comment type="caution">
    <text evidence="2">The sequence shown here is derived from an EMBL/GenBank/DDBJ whole genome shotgun (WGS) entry which is preliminary data.</text>
</comment>
<dbReference type="PROSITE" id="PS51257">
    <property type="entry name" value="PROKAR_LIPOPROTEIN"/>
    <property type="match status" value="1"/>
</dbReference>
<sequence length="317" mass="36135">MYKFEPHTIQVGISACLIGQQVRFDGGHKQSRFCVDDLGRYVTFRPICPEVAIGMGVPRPTIRLVQEEIIRVKASDDSFDVTDKLTQFAQDTSPGLAGLSGYVFCAKSPSCGMERVSVYQPATNNASRDGIGLFAARVMADHPNLPVEENGRLNDPNLRENFVTRVFAYHDWQRHRAAGLTLQALYQFHARYKYLLMAHNPEIYRSLGQALGQVEAITTEFEQFYEAQLMSALKRHASRKNHTNVLQHIQGYFKRQLGSTERQALANSIDKYRTGILPLLAPITLLRHYLTLYPNDYISSQVYLNPHPEEMQLRYEH</sequence>
<dbReference type="InterPro" id="IPR013560">
    <property type="entry name" value="DUF1722"/>
</dbReference>
<reference evidence="2 3" key="1">
    <citation type="submission" date="2019-04" db="EMBL/GenBank/DDBJ databases">
        <authorList>
            <person name="Hwang J.C."/>
        </authorList>
    </citation>
    <scope>NUCLEOTIDE SEQUENCE [LARGE SCALE GENOMIC DNA]</scope>
    <source>
        <strain evidence="2 3">IMCC35001</strain>
    </source>
</reference>
<accession>A0A4U1BGW7</accession>
<dbReference type="InterPro" id="IPR017087">
    <property type="entry name" value="UCP037004"/>
</dbReference>
<dbReference type="Pfam" id="PF08349">
    <property type="entry name" value="DUF1722"/>
    <property type="match status" value="1"/>
</dbReference>
<evidence type="ECO:0000313" key="2">
    <source>
        <dbReference type="EMBL" id="TKB50592.1"/>
    </source>
</evidence>